<evidence type="ECO:0000313" key="1">
    <source>
        <dbReference type="EMBL" id="MFL0266523.1"/>
    </source>
</evidence>
<dbReference type="Proteomes" id="UP001623661">
    <property type="component" value="Unassembled WGS sequence"/>
</dbReference>
<proteinExistence type="predicted"/>
<reference evidence="1 2" key="1">
    <citation type="submission" date="2024-11" db="EMBL/GenBank/DDBJ databases">
        <authorList>
            <person name="Heng Y.C."/>
            <person name="Lim A.C.H."/>
            <person name="Lee J.K.Y."/>
            <person name="Kittelmann S."/>
        </authorList>
    </citation>
    <scope>NUCLEOTIDE SEQUENCE [LARGE SCALE GENOMIC DNA]</scope>
    <source>
        <strain evidence="1 2">WILCCON 0202</strain>
    </source>
</reference>
<protein>
    <submittedName>
        <fullName evidence="1">Uncharacterized protein</fullName>
    </submittedName>
</protein>
<accession>A0ABW8TMW6</accession>
<name>A0ABW8TMW6_9CLOT</name>
<organism evidence="1 2">
    <name type="scientific">Candidatus Clostridium radicumherbarum</name>
    <dbReference type="NCBI Taxonomy" id="3381662"/>
    <lineage>
        <taxon>Bacteria</taxon>
        <taxon>Bacillati</taxon>
        <taxon>Bacillota</taxon>
        <taxon>Clostridia</taxon>
        <taxon>Eubacteriales</taxon>
        <taxon>Clostridiaceae</taxon>
        <taxon>Clostridium</taxon>
    </lineage>
</organism>
<sequence>MEKQLALTLIDNMINSATMMGEAGVELGISFGKTDTLVENPSIKVNWDAYAEHGSDRMARRGVTKEMVDSRVSNIKALQQGANKYLFITKDGAVVTTD</sequence>
<comment type="caution">
    <text evidence="1">The sequence shown here is derived from an EMBL/GenBank/DDBJ whole genome shotgun (WGS) entry which is preliminary data.</text>
</comment>
<evidence type="ECO:0000313" key="2">
    <source>
        <dbReference type="Proteomes" id="UP001623661"/>
    </source>
</evidence>
<keyword evidence="2" id="KW-1185">Reference proteome</keyword>
<gene>
    <name evidence="1" type="ORF">ACJDUH_00320</name>
</gene>
<dbReference type="RefSeq" id="WP_406763153.1">
    <property type="nucleotide sequence ID" value="NZ_JBJHZY010000001.1"/>
</dbReference>
<dbReference type="EMBL" id="JBJHZY010000001">
    <property type="protein sequence ID" value="MFL0266523.1"/>
    <property type="molecule type" value="Genomic_DNA"/>
</dbReference>